<dbReference type="PANTHER" id="PTHR43881">
    <property type="entry name" value="GAMMA-GLUTAMYLTRANSPEPTIDASE (AFU_ORTHOLOGUE AFUA_4G13580)"/>
    <property type="match status" value="1"/>
</dbReference>
<dbReference type="PANTHER" id="PTHR43881:SF1">
    <property type="entry name" value="GAMMA-GLUTAMYLTRANSPEPTIDASE (AFU_ORTHOLOGUE AFUA_4G13580)"/>
    <property type="match status" value="1"/>
</dbReference>
<organism evidence="2 3">
    <name type="scientific">Leucobacter soli</name>
    <dbReference type="NCBI Taxonomy" id="2812850"/>
    <lineage>
        <taxon>Bacteria</taxon>
        <taxon>Bacillati</taxon>
        <taxon>Actinomycetota</taxon>
        <taxon>Actinomycetes</taxon>
        <taxon>Micrococcales</taxon>
        <taxon>Microbacteriaceae</taxon>
        <taxon>Leucobacter</taxon>
    </lineage>
</organism>
<dbReference type="AlphaFoldDB" id="A0A916K092"/>
<comment type="caution">
    <text evidence="2">The sequence shown here is derived from an EMBL/GenBank/DDBJ whole genome shotgun (WGS) entry which is preliminary data.</text>
</comment>
<proteinExistence type="predicted"/>
<keyword evidence="2" id="KW-0012">Acyltransferase</keyword>
<sequence>MTKDTRMTWRRLLAVPVTALVTVLVIALAGCSFPAPAPSPGPSVAPAPEFVDPSPPVVEESERAPTPAAVITIHPEATAAALDALSEGGSAADAAFAAAAVLSVVEPHYSNLIGGETSALYFNSTAEDIQALEAVGPVGSRFDIDRYRSQGPASYGLHQALVPGAWDGWMVLLEAEGRMDLDRLLEPAIALARDGHEVTDLTASQLRDALGRGAVNDAAQAVYVPGGTPVAAGSTLVQADFAKTLQGIADAYAAEPERDGGIVAAREHVYSGKLGKRLLSAAREGGATFTAKDLAGYSAEFKEPLSIDYRGHTIYQSPPTTQGLTMLIALNILRNAKLSPKVADSAGTAHTLIEAMKLAMADREAYIGDPAFTDVPIRDLLDPDYGERQFARIDPERSHQWPIEPGLEDNTTTFQIVDHDGNAIAVTTSTGYQFVAAGDTGIMMNNRMRFMTAGDPSSPNFLEPGKRVRYTGNPYIVTDGSGVRLLGGNIGADTQSQAQTQQVVAVLDFGLSAKKAIARHRFVAYATPGSIVPHGANNNVAIEDTTPQRIITGLQRRGQNIYLTSGPSGAFGYGTMIEVRDGGAKFSLGTDPRFPTSTGKVRKPSGE</sequence>
<evidence type="ECO:0000313" key="2">
    <source>
        <dbReference type="EMBL" id="CAG7621235.1"/>
    </source>
</evidence>
<dbReference type="EMBL" id="CAJVAP010000039">
    <property type="protein sequence ID" value="CAG7621235.1"/>
    <property type="molecule type" value="Genomic_DNA"/>
</dbReference>
<dbReference type="GO" id="GO:0016787">
    <property type="term" value="F:hydrolase activity"/>
    <property type="evidence" value="ECO:0007669"/>
    <property type="project" value="UniProtKB-KW"/>
</dbReference>
<keyword evidence="3" id="KW-1185">Reference proteome</keyword>
<dbReference type="Pfam" id="PF01019">
    <property type="entry name" value="G_glu_transpept"/>
    <property type="match status" value="1"/>
</dbReference>
<feature type="region of interest" description="Disordered" evidence="1">
    <location>
        <begin position="588"/>
        <end position="607"/>
    </location>
</feature>
<dbReference type="PROSITE" id="PS51257">
    <property type="entry name" value="PROKAR_LIPOPROTEIN"/>
    <property type="match status" value="1"/>
</dbReference>
<evidence type="ECO:0000256" key="1">
    <source>
        <dbReference type="SAM" id="MobiDB-lite"/>
    </source>
</evidence>
<dbReference type="RefSeq" id="WP_218116342.1">
    <property type="nucleotide sequence ID" value="NZ_CAJVAP010000039.1"/>
</dbReference>
<reference evidence="2" key="1">
    <citation type="submission" date="2021-06" db="EMBL/GenBank/DDBJ databases">
        <authorList>
            <person name="Criscuolo A."/>
        </authorList>
    </citation>
    <scope>NUCLEOTIDE SEQUENCE</scope>
    <source>
        <strain evidence="2">CIP111803</strain>
    </source>
</reference>
<gene>
    <name evidence="2" type="primary">ywrD_2</name>
    <name evidence="2" type="ORF">LEUCIP111803_02418</name>
</gene>
<name>A0A916K092_9MICO</name>
<keyword evidence="2" id="KW-0808">Transferase</keyword>
<feature type="region of interest" description="Disordered" evidence="1">
    <location>
        <begin position="38"/>
        <end position="60"/>
    </location>
</feature>
<keyword evidence="2" id="KW-0378">Hydrolase</keyword>
<protein>
    <submittedName>
        <fullName evidence="2">Glutathione hydrolase-like YwrD proenzyme</fullName>
        <ecNumber evidence="2">2.3.2.2</ecNumber>
    </submittedName>
</protein>
<accession>A0A916K092</accession>
<dbReference type="InterPro" id="IPR052896">
    <property type="entry name" value="GGT-like_enzyme"/>
</dbReference>
<dbReference type="GO" id="GO:0103068">
    <property type="term" value="F:leukotriene C4 gamma-glutamyl transferase activity"/>
    <property type="evidence" value="ECO:0007669"/>
    <property type="project" value="UniProtKB-EC"/>
</dbReference>
<evidence type="ECO:0000313" key="3">
    <source>
        <dbReference type="Proteomes" id="UP000693892"/>
    </source>
</evidence>
<dbReference type="EC" id="2.3.2.2" evidence="2"/>
<dbReference type="Proteomes" id="UP000693892">
    <property type="component" value="Unassembled WGS sequence"/>
</dbReference>